<evidence type="ECO:0000313" key="5">
    <source>
        <dbReference type="Proteomes" id="UP000509782"/>
    </source>
</evidence>
<evidence type="ECO:0000256" key="2">
    <source>
        <dbReference type="ARBA" id="ARBA00023002"/>
    </source>
</evidence>
<feature type="domain" description="Flavin reductase like" evidence="3">
    <location>
        <begin position="1"/>
        <end position="152"/>
    </location>
</feature>
<gene>
    <name evidence="4" type="ORF">FOC81_30290</name>
</gene>
<name>A0A6N0JU84_ACHDE</name>
<dbReference type="InterPro" id="IPR012349">
    <property type="entry name" value="Split_barrel_FMN-bd"/>
</dbReference>
<dbReference type="GO" id="GO:0010181">
    <property type="term" value="F:FMN binding"/>
    <property type="evidence" value="ECO:0007669"/>
    <property type="project" value="InterPro"/>
</dbReference>
<dbReference type="GO" id="GO:0042602">
    <property type="term" value="F:riboflavin reductase (NADPH) activity"/>
    <property type="evidence" value="ECO:0007669"/>
    <property type="project" value="TreeGrafter"/>
</dbReference>
<dbReference type="AlphaFoldDB" id="A0A6N0JU84"/>
<dbReference type="EMBL" id="CP054569">
    <property type="protein sequence ID" value="QKQ50779.1"/>
    <property type="molecule type" value="Genomic_DNA"/>
</dbReference>
<dbReference type="PANTHER" id="PTHR30466">
    <property type="entry name" value="FLAVIN REDUCTASE"/>
    <property type="match status" value="1"/>
</dbReference>
<dbReference type="SUPFAM" id="SSF50475">
    <property type="entry name" value="FMN-binding split barrel"/>
    <property type="match status" value="1"/>
</dbReference>
<evidence type="ECO:0000259" key="3">
    <source>
        <dbReference type="SMART" id="SM00903"/>
    </source>
</evidence>
<evidence type="ECO:0000256" key="1">
    <source>
        <dbReference type="ARBA" id="ARBA00008898"/>
    </source>
</evidence>
<dbReference type="PANTHER" id="PTHR30466:SF11">
    <property type="entry name" value="FLAVIN-DEPENDENT MONOOXYGENASE, REDUCTASE SUBUNIT HSAB"/>
    <property type="match status" value="1"/>
</dbReference>
<keyword evidence="2" id="KW-0560">Oxidoreductase</keyword>
<dbReference type="Pfam" id="PF01613">
    <property type="entry name" value="Flavin_Reduct"/>
    <property type="match status" value="1"/>
</dbReference>
<protein>
    <submittedName>
        <fullName evidence="4">Flavin reductase family protein</fullName>
    </submittedName>
</protein>
<organism evidence="4 5">
    <name type="scientific">Achromobacter denitrificans</name>
    <name type="common">Alcaligenes denitrificans</name>
    <dbReference type="NCBI Taxonomy" id="32002"/>
    <lineage>
        <taxon>Bacteria</taxon>
        <taxon>Pseudomonadati</taxon>
        <taxon>Pseudomonadota</taxon>
        <taxon>Betaproteobacteria</taxon>
        <taxon>Burkholderiales</taxon>
        <taxon>Alcaligenaceae</taxon>
        <taxon>Achromobacter</taxon>
    </lineage>
</organism>
<dbReference type="InterPro" id="IPR002563">
    <property type="entry name" value="Flavin_Rdtase-like_dom"/>
</dbReference>
<evidence type="ECO:0000313" key="4">
    <source>
        <dbReference type="EMBL" id="QKQ50779.1"/>
    </source>
</evidence>
<dbReference type="InterPro" id="IPR050268">
    <property type="entry name" value="NADH-dep_flavin_reductase"/>
</dbReference>
<dbReference type="Gene3D" id="2.30.110.10">
    <property type="entry name" value="Electron Transport, Fmn-binding Protein, Chain A"/>
    <property type="match status" value="1"/>
</dbReference>
<proteinExistence type="inferred from homology"/>
<reference evidence="4 5" key="1">
    <citation type="submission" date="2020-05" db="EMBL/GenBank/DDBJ databases">
        <title>FDA dAtabase for Regulatory Grade micrObial Sequences (FDA-ARGOS): Supporting development and validation of Infectious Disease Dx tests.</title>
        <authorList>
            <person name="Sproer C."/>
            <person name="Gronow S."/>
            <person name="Severitt S."/>
            <person name="Schroder I."/>
            <person name="Tallon L."/>
            <person name="Sadzewicz L."/>
            <person name="Zhao X."/>
            <person name="Vavikolanu K."/>
            <person name="Mehta A."/>
            <person name="Aluvathingal J."/>
            <person name="Nadendla S."/>
            <person name="Myers T."/>
            <person name="Yan Y."/>
            <person name="Sichtig H."/>
        </authorList>
    </citation>
    <scope>NUCLEOTIDE SEQUENCE [LARGE SCALE GENOMIC DNA]</scope>
    <source>
        <strain evidence="4 5">FDAARGOS_787</strain>
    </source>
</reference>
<sequence length="157" mass="16183">MRHLAGAVTVLAASQDDGSLVGLAATAVCSLSAEPAALLACVNRATSLGRIIAPGMAFSVNVLAARHETLARAFGGMLGLEQEARFALAEWRRSETDAPMLADALVSFSCRVSQLIAHASHVIVIGEVERVALAEGASIQPSLVYHHGGFGSVHAAV</sequence>
<accession>A0A6N0JU84</accession>
<comment type="similarity">
    <text evidence="1">Belongs to the non-flavoprotein flavin reductase family.</text>
</comment>
<dbReference type="Proteomes" id="UP000509782">
    <property type="component" value="Chromosome"/>
</dbReference>
<dbReference type="SMART" id="SM00903">
    <property type="entry name" value="Flavin_Reduct"/>
    <property type="match status" value="1"/>
</dbReference>
<dbReference type="RefSeq" id="WP_157672717.1">
    <property type="nucleotide sequence ID" value="NZ_CP020917.1"/>
</dbReference>